<name>A0A7J9IEW8_9ROSI</name>
<dbReference type="OrthoDB" id="10418120at2759"/>
<comment type="caution">
    <text evidence="1">The sequence shown here is derived from an EMBL/GenBank/DDBJ whole genome shotgun (WGS) entry which is preliminary data.</text>
</comment>
<accession>A0A7J9IEW8</accession>
<organism evidence="1 2">
    <name type="scientific">Gossypium harknessii</name>
    <dbReference type="NCBI Taxonomy" id="34285"/>
    <lineage>
        <taxon>Eukaryota</taxon>
        <taxon>Viridiplantae</taxon>
        <taxon>Streptophyta</taxon>
        <taxon>Embryophyta</taxon>
        <taxon>Tracheophyta</taxon>
        <taxon>Spermatophyta</taxon>
        <taxon>Magnoliopsida</taxon>
        <taxon>eudicotyledons</taxon>
        <taxon>Gunneridae</taxon>
        <taxon>Pentapetalae</taxon>
        <taxon>rosids</taxon>
        <taxon>malvids</taxon>
        <taxon>Malvales</taxon>
        <taxon>Malvaceae</taxon>
        <taxon>Malvoideae</taxon>
        <taxon>Gossypium</taxon>
    </lineage>
</organism>
<reference evidence="1 2" key="1">
    <citation type="journal article" date="2019" name="Genome Biol. Evol.">
        <title>Insights into the evolution of the New World diploid cottons (Gossypium, subgenus Houzingenia) based on genome sequencing.</title>
        <authorList>
            <person name="Grover C.E."/>
            <person name="Arick M.A. 2nd"/>
            <person name="Thrash A."/>
            <person name="Conover J.L."/>
            <person name="Sanders W.S."/>
            <person name="Peterson D.G."/>
            <person name="Frelichowski J.E."/>
            <person name="Scheffler J.A."/>
            <person name="Scheffler B.E."/>
            <person name="Wendel J.F."/>
        </authorList>
    </citation>
    <scope>NUCLEOTIDE SEQUENCE [LARGE SCALE GENOMIC DNA]</scope>
    <source>
        <strain evidence="1">0</strain>
        <tissue evidence="1">Leaf</tissue>
    </source>
</reference>
<evidence type="ECO:0000313" key="1">
    <source>
        <dbReference type="EMBL" id="MBA0820154.1"/>
    </source>
</evidence>
<sequence>ESKGPKSDERRTSVAIYFDAAFDQQLLRSALGLVVRNVGVKYWLPSQSSIPILQLHLWQRHMQGYKL</sequence>
<dbReference type="EMBL" id="JABFAD010333560">
    <property type="protein sequence ID" value="MBA0820154.1"/>
    <property type="molecule type" value="Genomic_DNA"/>
</dbReference>
<protein>
    <submittedName>
        <fullName evidence="1">Uncharacterized protein</fullName>
    </submittedName>
</protein>
<proteinExistence type="predicted"/>
<dbReference type="AlphaFoldDB" id="A0A7J9IEW8"/>
<keyword evidence="2" id="KW-1185">Reference proteome</keyword>
<evidence type="ECO:0000313" key="2">
    <source>
        <dbReference type="Proteomes" id="UP000593560"/>
    </source>
</evidence>
<dbReference type="Proteomes" id="UP000593560">
    <property type="component" value="Unassembled WGS sequence"/>
</dbReference>
<feature type="non-terminal residue" evidence="1">
    <location>
        <position position="1"/>
    </location>
</feature>
<gene>
    <name evidence="1" type="ORF">Gohar_028391</name>
</gene>